<dbReference type="GO" id="GO:0005737">
    <property type="term" value="C:cytoplasm"/>
    <property type="evidence" value="ECO:0007669"/>
    <property type="project" value="TreeGrafter"/>
</dbReference>
<keyword evidence="2" id="KW-0378">Hydrolase</keyword>
<comment type="similarity">
    <text evidence="4">Belongs to the SIMIBI class G3E GTPase family. ZNG1 subfamily.</text>
</comment>
<comment type="function">
    <text evidence="5">Zinc chaperone that directly transfers zinc cofactor to target proteins, thereby activating them. Zinc is transferred from the CXCC motif in the GTPase domain to the zinc binding site in target proteins in a process requiring GTP hydrolysis.</text>
</comment>
<protein>
    <submittedName>
        <fullName evidence="8">Putative metal chaperone, involved in Zn homeostasis, GTPase of COG0523 family</fullName>
    </submittedName>
</protein>
<name>A0A242MBX3_CABSO</name>
<accession>A0A242MBX3</accession>
<comment type="catalytic activity">
    <reaction evidence="6">
        <text>GTP + H2O = GDP + phosphate + H(+)</text>
        <dbReference type="Rhea" id="RHEA:19669"/>
        <dbReference type="ChEBI" id="CHEBI:15377"/>
        <dbReference type="ChEBI" id="CHEBI:15378"/>
        <dbReference type="ChEBI" id="CHEBI:37565"/>
        <dbReference type="ChEBI" id="CHEBI:43474"/>
        <dbReference type="ChEBI" id="CHEBI:58189"/>
    </reaction>
    <physiologicalReaction direction="left-to-right" evidence="6">
        <dbReference type="Rhea" id="RHEA:19670"/>
    </physiologicalReaction>
</comment>
<dbReference type="SUPFAM" id="SSF90002">
    <property type="entry name" value="Hypothetical protein YjiA, C-terminal domain"/>
    <property type="match status" value="1"/>
</dbReference>
<evidence type="ECO:0000313" key="9">
    <source>
        <dbReference type="Proteomes" id="UP000195221"/>
    </source>
</evidence>
<evidence type="ECO:0000256" key="2">
    <source>
        <dbReference type="ARBA" id="ARBA00022801"/>
    </source>
</evidence>
<evidence type="ECO:0000256" key="1">
    <source>
        <dbReference type="ARBA" id="ARBA00022741"/>
    </source>
</evidence>
<dbReference type="GO" id="GO:0000166">
    <property type="term" value="F:nucleotide binding"/>
    <property type="evidence" value="ECO:0007669"/>
    <property type="project" value="UniProtKB-KW"/>
</dbReference>
<dbReference type="Gene3D" id="3.30.1220.10">
    <property type="entry name" value="CobW-like, C-terminal domain"/>
    <property type="match status" value="1"/>
</dbReference>
<evidence type="ECO:0000256" key="3">
    <source>
        <dbReference type="ARBA" id="ARBA00023186"/>
    </source>
</evidence>
<comment type="caution">
    <text evidence="8">The sequence shown here is derived from an EMBL/GenBank/DDBJ whole genome shotgun (WGS) entry which is preliminary data.</text>
</comment>
<dbReference type="InterPro" id="IPR051316">
    <property type="entry name" value="Zinc-reg_GTPase_activator"/>
</dbReference>
<dbReference type="Pfam" id="PF07683">
    <property type="entry name" value="CobW_C"/>
    <property type="match status" value="1"/>
</dbReference>
<proteinExistence type="inferred from homology"/>
<dbReference type="InterPro" id="IPR003495">
    <property type="entry name" value="CobW/HypB/UreG_nucleotide-bd"/>
</dbReference>
<evidence type="ECO:0000256" key="6">
    <source>
        <dbReference type="ARBA" id="ARBA00049117"/>
    </source>
</evidence>
<dbReference type="SUPFAM" id="SSF52540">
    <property type="entry name" value="P-loop containing nucleoside triphosphate hydrolases"/>
    <property type="match status" value="1"/>
</dbReference>
<dbReference type="InterPro" id="IPR027417">
    <property type="entry name" value="P-loop_NTPase"/>
</dbReference>
<gene>
    <name evidence="8" type="ORF">PAMC26577_32385</name>
</gene>
<dbReference type="AlphaFoldDB" id="A0A242MBX3"/>
<evidence type="ECO:0000256" key="4">
    <source>
        <dbReference type="ARBA" id="ARBA00034320"/>
    </source>
</evidence>
<dbReference type="SMART" id="SM00833">
    <property type="entry name" value="CobW_C"/>
    <property type="match status" value="1"/>
</dbReference>
<dbReference type="CDD" id="cd03112">
    <property type="entry name" value="CobW-like"/>
    <property type="match status" value="1"/>
</dbReference>
<dbReference type="PANTHER" id="PTHR13748">
    <property type="entry name" value="COBW-RELATED"/>
    <property type="match status" value="1"/>
</dbReference>
<sequence length="405" mass="44511">MSVAYDVIPVTLVTGFLGSGKSTLLADLLQGDAARDTAVLVNEFGEVGLDHLLVGAIDAQTILLDNGCLCCAVRGELREALATLFSRRARGEVPAFSRVVLETSGLATPAPIVATLLGDPVIRSHFVVAGTLTVVDASNFGWQQRDHPEWLDQVSAADRLLVGKADLVDQERIEDLLAMLAELNPTASVVVKRAGIKADVLRASLFEPGDIQNMIRNIGKATRSTAPSRSRAPYKHREGLIASQVRSFCMTFDVPLDWEVFTLWLTMLLNRHGNSILRVKGLLWIRGSGRPAVLHAIRHIVYPVLHPENVDADWTGDKKSQLVFIAEGLELAPSSRRIDAFSINLRIAAVDRRSCTAKSIRFNWRTRNHRKQGRTTCDWHFRHVAGTYPRKGGAGPRNQAELHCA</sequence>
<reference evidence="8 9" key="1">
    <citation type="submission" date="2017-03" db="EMBL/GenBank/DDBJ databases">
        <title>Genome analysis of strain PAMC 26577.</title>
        <authorList>
            <person name="Oh H.-M."/>
            <person name="Yang J.-A."/>
        </authorList>
    </citation>
    <scope>NUCLEOTIDE SEQUENCE [LARGE SCALE GENOMIC DNA]</scope>
    <source>
        <strain evidence="8 9">PAMC 26577</strain>
    </source>
</reference>
<keyword evidence="1" id="KW-0547">Nucleotide-binding</keyword>
<evidence type="ECO:0000313" key="8">
    <source>
        <dbReference type="EMBL" id="OTP68785.1"/>
    </source>
</evidence>
<dbReference type="Proteomes" id="UP000195221">
    <property type="component" value="Unassembled WGS sequence"/>
</dbReference>
<organism evidence="8 9">
    <name type="scientific">Caballeronia sordidicola</name>
    <name type="common">Burkholderia sordidicola</name>
    <dbReference type="NCBI Taxonomy" id="196367"/>
    <lineage>
        <taxon>Bacteria</taxon>
        <taxon>Pseudomonadati</taxon>
        <taxon>Pseudomonadota</taxon>
        <taxon>Betaproteobacteria</taxon>
        <taxon>Burkholderiales</taxon>
        <taxon>Burkholderiaceae</taxon>
        <taxon>Caballeronia</taxon>
    </lineage>
</organism>
<evidence type="ECO:0000259" key="7">
    <source>
        <dbReference type="SMART" id="SM00833"/>
    </source>
</evidence>
<dbReference type="GO" id="GO:0016787">
    <property type="term" value="F:hydrolase activity"/>
    <property type="evidence" value="ECO:0007669"/>
    <property type="project" value="UniProtKB-KW"/>
</dbReference>
<dbReference type="Pfam" id="PF02492">
    <property type="entry name" value="cobW"/>
    <property type="match status" value="1"/>
</dbReference>
<dbReference type="EMBL" id="NBTZ01000124">
    <property type="protein sequence ID" value="OTP68785.1"/>
    <property type="molecule type" value="Genomic_DNA"/>
</dbReference>
<keyword evidence="3" id="KW-0143">Chaperone</keyword>
<evidence type="ECO:0000256" key="5">
    <source>
        <dbReference type="ARBA" id="ARBA00045658"/>
    </source>
</evidence>
<dbReference type="Gene3D" id="3.40.50.300">
    <property type="entry name" value="P-loop containing nucleotide triphosphate hydrolases"/>
    <property type="match status" value="1"/>
</dbReference>
<dbReference type="InterPro" id="IPR036627">
    <property type="entry name" value="CobW-likC_sf"/>
</dbReference>
<dbReference type="RefSeq" id="WP_236873550.1">
    <property type="nucleotide sequence ID" value="NZ_NBTZ01000124.1"/>
</dbReference>
<feature type="domain" description="CobW C-terminal" evidence="7">
    <location>
        <begin position="245"/>
        <end position="342"/>
    </location>
</feature>
<dbReference type="InterPro" id="IPR011629">
    <property type="entry name" value="CobW-like_C"/>
</dbReference>
<dbReference type="PANTHER" id="PTHR13748:SF62">
    <property type="entry name" value="COBW DOMAIN-CONTAINING PROTEIN"/>
    <property type="match status" value="1"/>
</dbReference>